<keyword evidence="3" id="KW-1185">Reference proteome</keyword>
<feature type="compositionally biased region" description="Basic and acidic residues" evidence="1">
    <location>
        <begin position="276"/>
        <end position="290"/>
    </location>
</feature>
<dbReference type="OrthoDB" id="3677688at2"/>
<dbReference type="EMBL" id="QEKW01000001">
    <property type="protein sequence ID" value="PVZ14404.1"/>
    <property type="molecule type" value="Genomic_DNA"/>
</dbReference>
<sequence length="315" mass="31910">MTAPAREVAGSGAGPATLDLALDAGTVRVRLATTPDTETVRARVDADPDAPLGWLQGLQGLAGLTGLAGLLGLGDDRGAPAEPEERAAAAVAATTLDWDADTRRLTVRGPRDLALRGVPLAVTVRAPEGSEVQVRAGAARVVVDGSAGEVAVRGTGEVTLDEVTGRADLRCGAGEVHVARLAGPLTLRGGAGGVRLDRVLAPAEITTGAGRIRIGEVHADVAVRAAAGDVEVADAVAGDVEIGTGVGTVWVGVHAGVDARVELRAAVGRVHSELPVHRERPAGEQPETRPLRLRARTGAGDVTVAPARPRPALTP</sequence>
<dbReference type="RefSeq" id="WP_116706264.1">
    <property type="nucleotide sequence ID" value="NZ_QEKW01000001.1"/>
</dbReference>
<comment type="caution">
    <text evidence="2">The sequence shown here is derived from an EMBL/GenBank/DDBJ whole genome shotgun (WGS) entry which is preliminary data.</text>
</comment>
<evidence type="ECO:0008006" key="4">
    <source>
        <dbReference type="Google" id="ProtNLM"/>
    </source>
</evidence>
<reference evidence="2 3" key="1">
    <citation type="submission" date="2018-04" db="EMBL/GenBank/DDBJ databases">
        <title>Genomic Encyclopedia of Type Strains, Phase IV (KMG-IV): sequencing the most valuable type-strain genomes for metagenomic binning, comparative biology and taxonomic classification.</title>
        <authorList>
            <person name="Goeker M."/>
        </authorList>
    </citation>
    <scope>NUCLEOTIDE SEQUENCE [LARGE SCALE GENOMIC DNA]</scope>
    <source>
        <strain evidence="2 3">DSM 45771</strain>
    </source>
</reference>
<dbReference type="Gene3D" id="2.160.20.120">
    <property type="match status" value="1"/>
</dbReference>
<accession>A0A2U1FQI3</accession>
<evidence type="ECO:0000313" key="3">
    <source>
        <dbReference type="Proteomes" id="UP000245639"/>
    </source>
</evidence>
<name>A0A2U1FQI3_9PSEU</name>
<feature type="region of interest" description="Disordered" evidence="1">
    <location>
        <begin position="276"/>
        <end position="315"/>
    </location>
</feature>
<dbReference type="Proteomes" id="UP000245639">
    <property type="component" value="Unassembled WGS sequence"/>
</dbReference>
<dbReference type="AlphaFoldDB" id="A0A2U1FQI3"/>
<protein>
    <recommendedName>
        <fullName evidence="4">Adhesin</fullName>
    </recommendedName>
</protein>
<evidence type="ECO:0000256" key="1">
    <source>
        <dbReference type="SAM" id="MobiDB-lite"/>
    </source>
</evidence>
<gene>
    <name evidence="2" type="ORF">C8D89_101268</name>
</gene>
<evidence type="ECO:0000313" key="2">
    <source>
        <dbReference type="EMBL" id="PVZ14404.1"/>
    </source>
</evidence>
<proteinExistence type="predicted"/>
<organism evidence="2 3">
    <name type="scientific">Actinomycetospora cinnamomea</name>
    <dbReference type="NCBI Taxonomy" id="663609"/>
    <lineage>
        <taxon>Bacteria</taxon>
        <taxon>Bacillati</taxon>
        <taxon>Actinomycetota</taxon>
        <taxon>Actinomycetes</taxon>
        <taxon>Pseudonocardiales</taxon>
        <taxon>Pseudonocardiaceae</taxon>
        <taxon>Actinomycetospora</taxon>
    </lineage>
</organism>